<dbReference type="EMBL" id="ML986581">
    <property type="protein sequence ID" value="KAF2269796.1"/>
    <property type="molecule type" value="Genomic_DNA"/>
</dbReference>
<evidence type="ECO:0000313" key="4">
    <source>
        <dbReference type="EMBL" id="KAF2269796.1"/>
    </source>
</evidence>
<feature type="domain" description="Peptidase S12 Pab87-related C-terminal" evidence="3">
    <location>
        <begin position="283"/>
        <end position="381"/>
    </location>
</feature>
<feature type="domain" description="Beta-lactamase-related" evidence="2">
    <location>
        <begin position="116"/>
        <end position="229"/>
    </location>
</feature>
<dbReference type="InterPro" id="IPR012338">
    <property type="entry name" value="Beta-lactam/transpept-like"/>
</dbReference>
<comment type="caution">
    <text evidence="4">The sequence shown here is derived from an EMBL/GenBank/DDBJ whole genome shotgun (WGS) entry which is preliminary data.</text>
</comment>
<accession>A0A9P4TP20</accession>
<dbReference type="PANTHER" id="PTHR46825">
    <property type="entry name" value="D-ALANYL-D-ALANINE-CARBOXYPEPTIDASE/ENDOPEPTIDASE AMPH"/>
    <property type="match status" value="1"/>
</dbReference>
<dbReference type="Gene3D" id="3.40.710.10">
    <property type="entry name" value="DD-peptidase/beta-lactamase superfamily"/>
    <property type="match status" value="2"/>
</dbReference>
<dbReference type="SUPFAM" id="SSF56601">
    <property type="entry name" value="beta-lactamase/transpeptidase-like"/>
    <property type="match status" value="1"/>
</dbReference>
<dbReference type="Pfam" id="PF00144">
    <property type="entry name" value="Beta-lactamase"/>
    <property type="match status" value="2"/>
</dbReference>
<gene>
    <name evidence="4" type="ORF">CC78DRAFT_564486</name>
</gene>
<evidence type="ECO:0000259" key="2">
    <source>
        <dbReference type="Pfam" id="PF00144"/>
    </source>
</evidence>
<evidence type="ECO:0000259" key="3">
    <source>
        <dbReference type="Pfam" id="PF11954"/>
    </source>
</evidence>
<organism evidence="4 5">
    <name type="scientific">Lojkania enalia</name>
    <dbReference type="NCBI Taxonomy" id="147567"/>
    <lineage>
        <taxon>Eukaryota</taxon>
        <taxon>Fungi</taxon>
        <taxon>Dikarya</taxon>
        <taxon>Ascomycota</taxon>
        <taxon>Pezizomycotina</taxon>
        <taxon>Dothideomycetes</taxon>
        <taxon>Pleosporomycetidae</taxon>
        <taxon>Pleosporales</taxon>
        <taxon>Pleosporales incertae sedis</taxon>
        <taxon>Lojkania</taxon>
    </lineage>
</organism>
<dbReference type="OrthoDB" id="5946976at2759"/>
<dbReference type="Gene3D" id="2.40.128.600">
    <property type="match status" value="1"/>
</dbReference>
<reference evidence="5" key="1">
    <citation type="journal article" date="2020" name="Stud. Mycol.">
        <title>101 Dothideomycetes genomes: A test case for predicting lifestyles and emergence of pathogens.</title>
        <authorList>
            <person name="Haridas S."/>
            <person name="Albert R."/>
            <person name="Binder M."/>
            <person name="Bloem J."/>
            <person name="LaButti K."/>
            <person name="Salamov A."/>
            <person name="Andreopoulos B."/>
            <person name="Baker S."/>
            <person name="Barry K."/>
            <person name="Bills G."/>
            <person name="Bluhm B."/>
            <person name="Cannon C."/>
            <person name="Castanera R."/>
            <person name="Culley D."/>
            <person name="Daum C."/>
            <person name="Ezra D."/>
            <person name="Gonzalez J."/>
            <person name="Henrissat B."/>
            <person name="Kuo A."/>
            <person name="Liang C."/>
            <person name="Lipzen A."/>
            <person name="Lutzoni F."/>
            <person name="Magnuson J."/>
            <person name="Mondo S."/>
            <person name="Nolan M."/>
            <person name="Ohm R."/>
            <person name="Pangilinan J."/>
            <person name="Park H.-J."/>
            <person name="Ramirez L."/>
            <person name="Alfaro M."/>
            <person name="Sun H."/>
            <person name="Tritt A."/>
            <person name="Yoshinaga Y."/>
            <person name="Zwiers L.-H."/>
            <person name="Turgeon B."/>
            <person name="Goodwin S."/>
            <person name="Spatafora J."/>
            <person name="Crous P."/>
            <person name="Grigoriev I."/>
        </authorList>
    </citation>
    <scope>NUCLEOTIDE SEQUENCE [LARGE SCALE GENOMIC DNA]</scope>
    <source>
        <strain evidence="5">CBS 304.66</strain>
    </source>
</reference>
<dbReference type="InterPro" id="IPR050491">
    <property type="entry name" value="AmpC-like"/>
</dbReference>
<dbReference type="InterPro" id="IPR021860">
    <property type="entry name" value="Peptidase_S12_Pab87-rel_C"/>
</dbReference>
<protein>
    <submittedName>
        <fullName evidence="4">Beta-lactamase/transpeptidase-like protein</fullName>
    </submittedName>
</protein>
<feature type="domain" description="Beta-lactamase-related" evidence="2">
    <location>
        <begin position="9"/>
        <end position="92"/>
    </location>
</feature>
<dbReference type="InterPro" id="IPR001466">
    <property type="entry name" value="Beta-lactam-related"/>
</dbReference>
<dbReference type="Proteomes" id="UP000800093">
    <property type="component" value="Unassembled WGS sequence"/>
</dbReference>
<dbReference type="Pfam" id="PF11954">
    <property type="entry name" value="DUF3471"/>
    <property type="match status" value="1"/>
</dbReference>
<keyword evidence="5" id="KW-1185">Reference proteome</keyword>
<evidence type="ECO:0000256" key="1">
    <source>
        <dbReference type="ARBA" id="ARBA00038215"/>
    </source>
</evidence>
<evidence type="ECO:0000313" key="5">
    <source>
        <dbReference type="Proteomes" id="UP000800093"/>
    </source>
</evidence>
<name>A0A9P4TP20_9PLEO</name>
<sequence>MAHTSPEFETMVRDALEEWKVPGLSISVISGEDIWAKAYGLAQFPDTEVHPDSIFDGGSTAKCFTAAAVALPVHDDEAFPGVEWETPVKRLLGDDFVMGGGISVTYSNMMYTTASYMVEVLSGQGAGIVFSTATDYAKWIHALMNRTGPLSLTVHEELTKPRTIQNTEKELAPFHSHMLYALGLVVESYRGRKVIGNDGDVYGLHSLIRWMPELKWGIVILGNSEGAFDAAFMLFLWLVDELLAVPRGERVDWEEFQHENNRKAEREEEDEVLQSNLESAVPMSLPIEGYVGVYENAGYHILRVELKDGKLSADCSDRCFGFELSFKHLPGDCFIVESHDILGDSTSKIGAEFRVGEDGYVEQLGVEFVEEMKGELIWFSRLA</sequence>
<dbReference type="AlphaFoldDB" id="A0A9P4TP20"/>
<comment type="similarity">
    <text evidence="1">Belongs to the peptidase S12 family.</text>
</comment>
<dbReference type="PANTHER" id="PTHR46825:SF9">
    <property type="entry name" value="BETA-LACTAMASE-RELATED DOMAIN-CONTAINING PROTEIN"/>
    <property type="match status" value="1"/>
</dbReference>
<proteinExistence type="inferred from homology"/>